<evidence type="ECO:0000313" key="5">
    <source>
        <dbReference type="Proteomes" id="UP001179952"/>
    </source>
</evidence>
<name>A0AAV9ALH8_ACOGR</name>
<dbReference type="AlphaFoldDB" id="A0AAV9ALH8"/>
<accession>A0AAV9ALH8</accession>
<evidence type="ECO:0000256" key="1">
    <source>
        <dbReference type="ARBA" id="ARBA00004906"/>
    </source>
</evidence>
<evidence type="ECO:0000256" key="2">
    <source>
        <dbReference type="SAM" id="Phobius"/>
    </source>
</evidence>
<dbReference type="PANTHER" id="PTHR26379">
    <property type="entry name" value="BTB/POZ AND MATH DOMAIN-CONTAINING PROTEIN 1"/>
    <property type="match status" value="1"/>
</dbReference>
<sequence>MHCTIGVVRTCVEGPDFLASPHRHWTWVCLKEFLDSGIGSDIVFEVADETFKAHKLILAARTPVFRAQFFGLIGYPNMEKVVVEDVEPPVFKVIFFSVLRDYISRVIVIFVPCFCCTLNVVYAAALFLFIFGKR</sequence>
<dbReference type="SUPFAM" id="SSF54695">
    <property type="entry name" value="POZ domain"/>
    <property type="match status" value="1"/>
</dbReference>
<gene>
    <name evidence="4" type="ORF">QJS04_geneDACA011349</name>
</gene>
<proteinExistence type="predicted"/>
<evidence type="ECO:0000259" key="3">
    <source>
        <dbReference type="PROSITE" id="PS50097"/>
    </source>
</evidence>
<feature type="transmembrane region" description="Helical" evidence="2">
    <location>
        <begin position="106"/>
        <end position="131"/>
    </location>
</feature>
<dbReference type="PANTHER" id="PTHR26379:SF293">
    <property type="entry name" value="BTB_POZ AND MATH DOMAIN-CONTAINING PROTEIN 3"/>
    <property type="match status" value="1"/>
</dbReference>
<evidence type="ECO:0000313" key="4">
    <source>
        <dbReference type="EMBL" id="KAK1265073.1"/>
    </source>
</evidence>
<reference evidence="4" key="1">
    <citation type="journal article" date="2023" name="Nat. Commun.">
        <title>Diploid and tetraploid genomes of Acorus and the evolution of monocots.</title>
        <authorList>
            <person name="Ma L."/>
            <person name="Liu K.W."/>
            <person name="Li Z."/>
            <person name="Hsiao Y.Y."/>
            <person name="Qi Y."/>
            <person name="Fu T."/>
            <person name="Tang G.D."/>
            <person name="Zhang D."/>
            <person name="Sun W.H."/>
            <person name="Liu D.K."/>
            <person name="Li Y."/>
            <person name="Chen G.Z."/>
            <person name="Liu X.D."/>
            <person name="Liao X.Y."/>
            <person name="Jiang Y.T."/>
            <person name="Yu X."/>
            <person name="Hao Y."/>
            <person name="Huang J."/>
            <person name="Zhao X.W."/>
            <person name="Ke S."/>
            <person name="Chen Y.Y."/>
            <person name="Wu W.L."/>
            <person name="Hsu J.L."/>
            <person name="Lin Y.F."/>
            <person name="Huang M.D."/>
            <person name="Li C.Y."/>
            <person name="Huang L."/>
            <person name="Wang Z.W."/>
            <person name="Zhao X."/>
            <person name="Zhong W.Y."/>
            <person name="Peng D.H."/>
            <person name="Ahmad S."/>
            <person name="Lan S."/>
            <person name="Zhang J.S."/>
            <person name="Tsai W.C."/>
            <person name="Van de Peer Y."/>
            <person name="Liu Z.J."/>
        </authorList>
    </citation>
    <scope>NUCLEOTIDE SEQUENCE</scope>
    <source>
        <strain evidence="4">SCP</strain>
    </source>
</reference>
<comment type="caution">
    <text evidence="4">The sequence shown here is derived from an EMBL/GenBank/DDBJ whole genome shotgun (WGS) entry which is preliminary data.</text>
</comment>
<dbReference type="PROSITE" id="PS50097">
    <property type="entry name" value="BTB"/>
    <property type="match status" value="1"/>
</dbReference>
<protein>
    <submittedName>
        <fullName evidence="4">BTB/POZ and MATH domain-containing protein 3</fullName>
    </submittedName>
</protein>
<dbReference type="GO" id="GO:0016567">
    <property type="term" value="P:protein ubiquitination"/>
    <property type="evidence" value="ECO:0007669"/>
    <property type="project" value="InterPro"/>
</dbReference>
<comment type="pathway">
    <text evidence="1">Protein modification; protein ubiquitination.</text>
</comment>
<reference evidence="4" key="2">
    <citation type="submission" date="2023-06" db="EMBL/GenBank/DDBJ databases">
        <authorList>
            <person name="Ma L."/>
            <person name="Liu K.-W."/>
            <person name="Li Z."/>
            <person name="Hsiao Y.-Y."/>
            <person name="Qi Y."/>
            <person name="Fu T."/>
            <person name="Tang G."/>
            <person name="Zhang D."/>
            <person name="Sun W.-H."/>
            <person name="Liu D.-K."/>
            <person name="Li Y."/>
            <person name="Chen G.-Z."/>
            <person name="Liu X.-D."/>
            <person name="Liao X.-Y."/>
            <person name="Jiang Y.-T."/>
            <person name="Yu X."/>
            <person name="Hao Y."/>
            <person name="Huang J."/>
            <person name="Zhao X.-W."/>
            <person name="Ke S."/>
            <person name="Chen Y.-Y."/>
            <person name="Wu W.-L."/>
            <person name="Hsu J.-L."/>
            <person name="Lin Y.-F."/>
            <person name="Huang M.-D."/>
            <person name="Li C.-Y."/>
            <person name="Huang L."/>
            <person name="Wang Z.-W."/>
            <person name="Zhao X."/>
            <person name="Zhong W.-Y."/>
            <person name="Peng D.-H."/>
            <person name="Ahmad S."/>
            <person name="Lan S."/>
            <person name="Zhang J.-S."/>
            <person name="Tsai W.-C."/>
            <person name="Van De Peer Y."/>
            <person name="Liu Z.-J."/>
        </authorList>
    </citation>
    <scope>NUCLEOTIDE SEQUENCE</scope>
    <source>
        <strain evidence="4">SCP</strain>
        <tissue evidence="4">Leaves</tissue>
    </source>
</reference>
<keyword evidence="2" id="KW-0812">Transmembrane</keyword>
<dbReference type="Pfam" id="PF00651">
    <property type="entry name" value="BTB"/>
    <property type="match status" value="1"/>
</dbReference>
<dbReference type="Proteomes" id="UP001179952">
    <property type="component" value="Unassembled WGS sequence"/>
</dbReference>
<dbReference type="Gene3D" id="3.30.710.10">
    <property type="entry name" value="Potassium Channel Kv1.1, Chain A"/>
    <property type="match status" value="1"/>
</dbReference>
<organism evidence="4 5">
    <name type="scientific">Acorus gramineus</name>
    <name type="common">Dwarf sweet flag</name>
    <dbReference type="NCBI Taxonomy" id="55184"/>
    <lineage>
        <taxon>Eukaryota</taxon>
        <taxon>Viridiplantae</taxon>
        <taxon>Streptophyta</taxon>
        <taxon>Embryophyta</taxon>
        <taxon>Tracheophyta</taxon>
        <taxon>Spermatophyta</taxon>
        <taxon>Magnoliopsida</taxon>
        <taxon>Liliopsida</taxon>
        <taxon>Acoraceae</taxon>
        <taxon>Acorus</taxon>
    </lineage>
</organism>
<feature type="domain" description="BTB" evidence="3">
    <location>
        <begin position="40"/>
        <end position="95"/>
    </location>
</feature>
<dbReference type="EMBL" id="JAUJYN010000008">
    <property type="protein sequence ID" value="KAK1265073.1"/>
    <property type="molecule type" value="Genomic_DNA"/>
</dbReference>
<dbReference type="InterPro" id="IPR000210">
    <property type="entry name" value="BTB/POZ_dom"/>
</dbReference>
<dbReference type="InterPro" id="IPR045005">
    <property type="entry name" value="BPM1-6"/>
</dbReference>
<dbReference type="InterPro" id="IPR011333">
    <property type="entry name" value="SKP1/BTB/POZ_sf"/>
</dbReference>
<keyword evidence="2" id="KW-1133">Transmembrane helix</keyword>
<keyword evidence="5" id="KW-1185">Reference proteome</keyword>
<keyword evidence="2" id="KW-0472">Membrane</keyword>